<accession>A0A1I9YW36</accession>
<dbReference type="OrthoDB" id="5782056at2"/>
<gene>
    <name evidence="3" type="ORF">BJG93_33100</name>
</gene>
<name>A0A1I9YW36_9BURK</name>
<feature type="compositionally biased region" description="Polar residues" evidence="1">
    <location>
        <begin position="26"/>
        <end position="35"/>
    </location>
</feature>
<dbReference type="Proteomes" id="UP000179860">
    <property type="component" value="Plasmid pl2WSM5005"/>
</dbReference>
<reference evidence="3" key="2">
    <citation type="submission" date="2021-06" db="EMBL/GenBank/DDBJ databases">
        <authorList>
            <person name="Rogers T.H."/>
            <person name="Ramsay J.P."/>
            <person name="Wang P."/>
            <person name="Terpolilli J."/>
        </authorList>
    </citation>
    <scope>NUCLEOTIDE SEQUENCE [LARGE SCALE GENOMIC DNA]</scope>
    <source>
        <strain evidence="3">WSM5005</strain>
        <plasmid evidence="3">pl2WSM5005</plasmid>
    </source>
</reference>
<sequence>MLSYILLVSGCVFAYRAVTRRRKPASSRSPVTRSQKSGDEGEARVQAELRSTLQWLCGENFYLHPGAVLLNHAPGTAFPTAEVDHLAITPFGIFVVETKNWAGSILPGHDADTVVRVGADGQQETRRSPLRQNRSKVGFLRSVLPGVWPVEGLGVFASDHCEISSALPANLIRRADLHQWLRARKARHDANGDLPVNVHHAWRAVQAVADTEARAIDAHRIRLMRVA</sequence>
<dbReference type="KEGG" id="pspw:BJG93_33100"/>
<dbReference type="EMBL" id="CP017565">
    <property type="protein sequence ID" value="APA90428.1"/>
    <property type="molecule type" value="Genomic_DNA"/>
</dbReference>
<dbReference type="Pfam" id="PF08378">
    <property type="entry name" value="NERD"/>
    <property type="match status" value="1"/>
</dbReference>
<feature type="region of interest" description="Disordered" evidence="1">
    <location>
        <begin position="24"/>
        <end position="43"/>
    </location>
</feature>
<evidence type="ECO:0000259" key="2">
    <source>
        <dbReference type="PROSITE" id="PS50965"/>
    </source>
</evidence>
<dbReference type="InterPro" id="IPR011528">
    <property type="entry name" value="NERD"/>
</dbReference>
<evidence type="ECO:0000313" key="4">
    <source>
        <dbReference type="Proteomes" id="UP000179860"/>
    </source>
</evidence>
<organism evidence="3 4">
    <name type="scientific">Paraburkholderia sprentiae WSM5005</name>
    <dbReference type="NCBI Taxonomy" id="754502"/>
    <lineage>
        <taxon>Bacteria</taxon>
        <taxon>Pseudomonadati</taxon>
        <taxon>Pseudomonadota</taxon>
        <taxon>Betaproteobacteria</taxon>
        <taxon>Burkholderiales</taxon>
        <taxon>Burkholderiaceae</taxon>
        <taxon>Paraburkholderia</taxon>
    </lineage>
</organism>
<evidence type="ECO:0000313" key="3">
    <source>
        <dbReference type="EMBL" id="APA90428.1"/>
    </source>
</evidence>
<feature type="domain" description="NERD" evidence="2">
    <location>
        <begin position="37"/>
        <end position="163"/>
    </location>
</feature>
<dbReference type="AlphaFoldDB" id="A0A1I9YW36"/>
<proteinExistence type="predicted"/>
<dbReference type="PROSITE" id="PS50965">
    <property type="entry name" value="NERD"/>
    <property type="match status" value="1"/>
</dbReference>
<keyword evidence="4" id="KW-1185">Reference proteome</keyword>
<evidence type="ECO:0000256" key="1">
    <source>
        <dbReference type="SAM" id="MobiDB-lite"/>
    </source>
</evidence>
<keyword evidence="3" id="KW-0614">Plasmid</keyword>
<reference evidence="3" key="1">
    <citation type="submission" date="2016-09" db="EMBL/GenBank/DDBJ databases">
        <title>The Complete Genome of Burkholderia sprentiae wsm5005.</title>
        <authorList>
            <person name="De Meyer S."/>
            <person name="Wang P."/>
            <person name="Terpolilli J."/>
        </authorList>
    </citation>
    <scope>NUCLEOTIDE SEQUENCE [LARGE SCALE GENOMIC DNA]</scope>
    <source>
        <strain evidence="3">WSM5005</strain>
        <plasmid evidence="3">pl2WSM5005</plasmid>
    </source>
</reference>
<protein>
    <submittedName>
        <fullName evidence="3">NERD domain-containing protein</fullName>
    </submittedName>
</protein>
<geneLocation type="plasmid" evidence="3 4">
    <name>pl2WSM5005</name>
</geneLocation>